<proteinExistence type="predicted"/>
<protein>
    <recommendedName>
        <fullName evidence="5">Zn-ribbon domain-containing OB-fold protein</fullName>
    </recommendedName>
</protein>
<dbReference type="Pfam" id="PF12172">
    <property type="entry name" value="zf-ChsH2"/>
    <property type="match status" value="1"/>
</dbReference>
<feature type="domain" description="ChsH2 C-terminal OB-fold" evidence="1">
    <location>
        <begin position="58"/>
        <end position="123"/>
    </location>
</feature>
<dbReference type="SUPFAM" id="SSF50249">
    <property type="entry name" value="Nucleic acid-binding proteins"/>
    <property type="match status" value="1"/>
</dbReference>
<sequence length="140" mass="15302">MSAPPAGRPLPVVDADSAPFWAALRDRRLMVQWCGTCDRHVFYPRALCPHCHAELAEWVECSGSGTIHSYTVARRPAGPAFAADVPYVVVLVDLDEGVRMLSNLVTDDVDSVRIGARVAVRFEDVTDEITLPLFEPAPDA</sequence>
<name>A0A1I1ZSF7_9ACTN</name>
<dbReference type="InterPro" id="IPR052513">
    <property type="entry name" value="Thioester_dehydratase-like"/>
</dbReference>
<gene>
    <name evidence="3" type="ORF">SAMN05216574_103128</name>
</gene>
<dbReference type="InterPro" id="IPR012340">
    <property type="entry name" value="NA-bd_OB-fold"/>
</dbReference>
<organism evidence="3 4">
    <name type="scientific">Blastococcus tunisiensis</name>
    <dbReference type="NCBI Taxonomy" id="1798228"/>
    <lineage>
        <taxon>Bacteria</taxon>
        <taxon>Bacillati</taxon>
        <taxon>Actinomycetota</taxon>
        <taxon>Actinomycetes</taxon>
        <taxon>Geodermatophilales</taxon>
        <taxon>Geodermatophilaceae</taxon>
        <taxon>Blastococcus</taxon>
    </lineage>
</organism>
<evidence type="ECO:0000313" key="3">
    <source>
        <dbReference type="EMBL" id="SFE34328.1"/>
    </source>
</evidence>
<reference evidence="4" key="1">
    <citation type="submission" date="2016-10" db="EMBL/GenBank/DDBJ databases">
        <authorList>
            <person name="Varghese N."/>
            <person name="Submissions S."/>
        </authorList>
    </citation>
    <scope>NUCLEOTIDE SEQUENCE [LARGE SCALE GENOMIC DNA]</scope>
    <source>
        <strain evidence="4">DSM 46838</strain>
    </source>
</reference>
<dbReference type="Proteomes" id="UP000198589">
    <property type="component" value="Unassembled WGS sequence"/>
</dbReference>
<dbReference type="RefSeq" id="WP_217640579.1">
    <property type="nucleotide sequence ID" value="NZ_FOND01000003.1"/>
</dbReference>
<dbReference type="AlphaFoldDB" id="A0A1I1ZSF7"/>
<evidence type="ECO:0000259" key="2">
    <source>
        <dbReference type="Pfam" id="PF12172"/>
    </source>
</evidence>
<dbReference type="InterPro" id="IPR002878">
    <property type="entry name" value="ChsH2_C"/>
</dbReference>
<evidence type="ECO:0008006" key="5">
    <source>
        <dbReference type="Google" id="ProtNLM"/>
    </source>
</evidence>
<evidence type="ECO:0000259" key="1">
    <source>
        <dbReference type="Pfam" id="PF01796"/>
    </source>
</evidence>
<dbReference type="InterPro" id="IPR022002">
    <property type="entry name" value="ChsH2_Znr"/>
</dbReference>
<keyword evidence="4" id="KW-1185">Reference proteome</keyword>
<dbReference type="Gene3D" id="6.10.30.10">
    <property type="match status" value="1"/>
</dbReference>
<feature type="domain" description="ChsH2 rubredoxin-like zinc ribbon" evidence="2">
    <location>
        <begin position="21"/>
        <end position="53"/>
    </location>
</feature>
<evidence type="ECO:0000313" key="4">
    <source>
        <dbReference type="Proteomes" id="UP000198589"/>
    </source>
</evidence>
<dbReference type="PANTHER" id="PTHR34075">
    <property type="entry name" value="BLR3430 PROTEIN"/>
    <property type="match status" value="1"/>
</dbReference>
<dbReference type="STRING" id="1798228.SAMN05216574_103128"/>
<accession>A0A1I1ZSF7</accession>
<dbReference type="Pfam" id="PF01796">
    <property type="entry name" value="OB_ChsH2_C"/>
    <property type="match status" value="1"/>
</dbReference>
<dbReference type="EMBL" id="FOND01000003">
    <property type="protein sequence ID" value="SFE34328.1"/>
    <property type="molecule type" value="Genomic_DNA"/>
</dbReference>
<dbReference type="PANTHER" id="PTHR34075:SF5">
    <property type="entry name" value="BLR3430 PROTEIN"/>
    <property type="match status" value="1"/>
</dbReference>